<proteinExistence type="inferred from homology"/>
<accession>A0A099WFB8</accession>
<keyword evidence="2" id="KW-0808">Transferase</keyword>
<gene>
    <name evidence="2" type="ORF">EP57_02160</name>
</gene>
<dbReference type="AlphaFoldDB" id="A0A099WFB8"/>
<comment type="similarity">
    <text evidence="1">Belongs to the bacterial sugar transferase family.</text>
</comment>
<reference evidence="2 3" key="1">
    <citation type="submission" date="2014-05" db="EMBL/GenBank/DDBJ databases">
        <title>Novel Listeriaceae from food processing environments.</title>
        <authorList>
            <person name="den Bakker H.C."/>
        </authorList>
    </citation>
    <scope>NUCLEOTIDE SEQUENCE [LARGE SCALE GENOMIC DNA]</scope>
    <source>
        <strain evidence="2 3">FSL A5-0281</strain>
    </source>
</reference>
<dbReference type="Proteomes" id="UP000029844">
    <property type="component" value="Unassembled WGS sequence"/>
</dbReference>
<name>A0A099WFB8_9LIST</name>
<evidence type="ECO:0000313" key="3">
    <source>
        <dbReference type="Proteomes" id="UP000029844"/>
    </source>
</evidence>
<protein>
    <submittedName>
        <fullName evidence="2">UDP-galactose phosphate transferase</fullName>
    </submittedName>
</protein>
<evidence type="ECO:0000256" key="1">
    <source>
        <dbReference type="ARBA" id="ARBA00006464"/>
    </source>
</evidence>
<dbReference type="Pfam" id="PF02397">
    <property type="entry name" value="Bac_transf"/>
    <property type="match status" value="1"/>
</dbReference>
<organism evidence="2 3">
    <name type="scientific">Listeria booriae</name>
    <dbReference type="NCBI Taxonomy" id="1552123"/>
    <lineage>
        <taxon>Bacteria</taxon>
        <taxon>Bacillati</taxon>
        <taxon>Bacillota</taxon>
        <taxon>Bacilli</taxon>
        <taxon>Bacillales</taxon>
        <taxon>Listeriaceae</taxon>
        <taxon>Listeria</taxon>
    </lineage>
</organism>
<comment type="caution">
    <text evidence="2">The sequence shown here is derived from an EMBL/GenBank/DDBJ whole genome shotgun (WGS) entry which is preliminary data.</text>
</comment>
<dbReference type="OrthoDB" id="9808602at2"/>
<dbReference type="EMBL" id="JNFA01000004">
    <property type="protein sequence ID" value="KGL43697.1"/>
    <property type="molecule type" value="Genomic_DNA"/>
</dbReference>
<dbReference type="RefSeq" id="WP_036083767.1">
    <property type="nucleotide sequence ID" value="NZ_CBCSHQ010000006.1"/>
</dbReference>
<dbReference type="PANTHER" id="PTHR30576:SF8">
    <property type="entry name" value="UNDECAPRENYL-PHOSPHATE GALACTOSE PHOSPHOTRANSFERASE"/>
    <property type="match status" value="1"/>
</dbReference>
<dbReference type="GeneID" id="58716243"/>
<dbReference type="eggNOG" id="COG2148">
    <property type="taxonomic scope" value="Bacteria"/>
</dbReference>
<dbReference type="GO" id="GO:0016780">
    <property type="term" value="F:phosphotransferase activity, for other substituted phosphate groups"/>
    <property type="evidence" value="ECO:0007669"/>
    <property type="project" value="TreeGrafter"/>
</dbReference>
<dbReference type="STRING" id="1552123.EP57_02160"/>
<dbReference type="PANTHER" id="PTHR30576">
    <property type="entry name" value="COLANIC BIOSYNTHESIS UDP-GLUCOSE LIPID CARRIER TRANSFERASE"/>
    <property type="match status" value="1"/>
</dbReference>
<dbReference type="InterPro" id="IPR003362">
    <property type="entry name" value="Bact_transf"/>
</dbReference>
<evidence type="ECO:0000313" key="2">
    <source>
        <dbReference type="EMBL" id="KGL43697.1"/>
    </source>
</evidence>
<sequence length="200" mass="23421">MYRLIKPILDILGACLFLLLFLIPILWISLLLYATQGRVLYKQQRVGKAERIFWIYKFQTMTDARDEHGELLPDEQRITKLGNFLRKTSLDELPQCWNVLKGDMSFIGPRPLLVAYLELYSEEERKRHHVKPGLTGLAQMNGRNAISWQEKFAWDIRYVNRLSMRQDVHILIRTVKKVLLSEDIARDGYATTPPFEGSKK</sequence>
<keyword evidence="3" id="KW-1185">Reference proteome</keyword>